<accession>A0A0F8WW51</accession>
<evidence type="ECO:0000313" key="1">
    <source>
        <dbReference type="EMBL" id="KKK60858.1"/>
    </source>
</evidence>
<protein>
    <submittedName>
        <fullName evidence="1">Uncharacterized protein</fullName>
    </submittedName>
</protein>
<sequence length="25" mass="2866">VEVRLHVVPTHNKDALIGWLNDPDK</sequence>
<comment type="caution">
    <text evidence="1">The sequence shown here is derived from an EMBL/GenBank/DDBJ whole genome shotgun (WGS) entry which is preliminary data.</text>
</comment>
<organism evidence="1">
    <name type="scientific">marine sediment metagenome</name>
    <dbReference type="NCBI Taxonomy" id="412755"/>
    <lineage>
        <taxon>unclassified sequences</taxon>
        <taxon>metagenomes</taxon>
        <taxon>ecological metagenomes</taxon>
    </lineage>
</organism>
<name>A0A0F8WW51_9ZZZZ</name>
<dbReference type="EMBL" id="LAZR01062762">
    <property type="protein sequence ID" value="KKK60858.1"/>
    <property type="molecule type" value="Genomic_DNA"/>
</dbReference>
<proteinExistence type="predicted"/>
<reference evidence="1" key="1">
    <citation type="journal article" date="2015" name="Nature">
        <title>Complex archaea that bridge the gap between prokaryotes and eukaryotes.</title>
        <authorList>
            <person name="Spang A."/>
            <person name="Saw J.H."/>
            <person name="Jorgensen S.L."/>
            <person name="Zaremba-Niedzwiedzka K."/>
            <person name="Martijn J."/>
            <person name="Lind A.E."/>
            <person name="van Eijk R."/>
            <person name="Schleper C."/>
            <person name="Guy L."/>
            <person name="Ettema T.J."/>
        </authorList>
    </citation>
    <scope>NUCLEOTIDE SEQUENCE</scope>
</reference>
<feature type="non-terminal residue" evidence="1">
    <location>
        <position position="1"/>
    </location>
</feature>
<dbReference type="AlphaFoldDB" id="A0A0F8WW51"/>
<gene>
    <name evidence="1" type="ORF">LCGC14_3020170</name>
</gene>